<feature type="signal peptide" evidence="8">
    <location>
        <begin position="1"/>
        <end position="37"/>
    </location>
</feature>
<evidence type="ECO:0000256" key="4">
    <source>
        <dbReference type="ARBA" id="ARBA00022692"/>
    </source>
</evidence>
<dbReference type="InterPro" id="IPR011662">
    <property type="entry name" value="Secretin/TonB_short_N"/>
</dbReference>
<evidence type="ECO:0000256" key="1">
    <source>
        <dbReference type="ARBA" id="ARBA00004571"/>
    </source>
</evidence>
<keyword evidence="4 7" id="KW-0812">Transmembrane</keyword>
<dbReference type="InterPro" id="IPR023997">
    <property type="entry name" value="TonB-dep_OMP_SusC/RagA_CS"/>
</dbReference>
<reference evidence="10 11" key="1">
    <citation type="journal article" date="2019" name="Nat. Med.">
        <title>A library of human gut bacterial isolates paired with longitudinal multiomics data enables mechanistic microbiome research.</title>
        <authorList>
            <person name="Poyet M."/>
            <person name="Groussin M."/>
            <person name="Gibbons S.M."/>
            <person name="Avila-Pacheco J."/>
            <person name="Jiang X."/>
            <person name="Kearney S.M."/>
            <person name="Perrotta A.R."/>
            <person name="Berdy B."/>
            <person name="Zhao S."/>
            <person name="Lieberman T.D."/>
            <person name="Swanson P.K."/>
            <person name="Smith M."/>
            <person name="Roesemann S."/>
            <person name="Alexander J.E."/>
            <person name="Rich S.A."/>
            <person name="Livny J."/>
            <person name="Vlamakis H."/>
            <person name="Clish C."/>
            <person name="Bullock K."/>
            <person name="Deik A."/>
            <person name="Scott J."/>
            <person name="Pierce K.A."/>
            <person name="Xavier R.J."/>
            <person name="Alm E.J."/>
        </authorList>
    </citation>
    <scope>NUCLEOTIDE SEQUENCE [LARGE SCALE GENOMIC DNA]</scope>
    <source>
        <strain evidence="10 11">BIOML-A1</strain>
    </source>
</reference>
<keyword evidence="6 7" id="KW-0998">Cell outer membrane</keyword>
<dbReference type="InterPro" id="IPR036942">
    <property type="entry name" value="Beta-barrel_TonB_sf"/>
</dbReference>
<dbReference type="SMART" id="SM00965">
    <property type="entry name" value="STN"/>
    <property type="match status" value="1"/>
</dbReference>
<dbReference type="NCBIfam" id="TIGR04057">
    <property type="entry name" value="SusC_RagA_signa"/>
    <property type="match status" value="1"/>
</dbReference>
<keyword evidence="5 7" id="KW-0472">Membrane</keyword>
<accession>A0A5B3GWA3</accession>
<feature type="chain" id="PRO_5022728403" evidence="8">
    <location>
        <begin position="38"/>
        <end position="1139"/>
    </location>
</feature>
<dbReference type="SUPFAM" id="SSF56935">
    <property type="entry name" value="Porins"/>
    <property type="match status" value="1"/>
</dbReference>
<dbReference type="NCBIfam" id="TIGR04056">
    <property type="entry name" value="OMP_RagA_SusC"/>
    <property type="match status" value="1"/>
</dbReference>
<dbReference type="SUPFAM" id="SSF49464">
    <property type="entry name" value="Carboxypeptidase regulatory domain-like"/>
    <property type="match status" value="1"/>
</dbReference>
<dbReference type="Pfam" id="PF07715">
    <property type="entry name" value="Plug"/>
    <property type="match status" value="1"/>
</dbReference>
<dbReference type="GO" id="GO:0009279">
    <property type="term" value="C:cell outer membrane"/>
    <property type="evidence" value="ECO:0007669"/>
    <property type="project" value="UniProtKB-SubCell"/>
</dbReference>
<evidence type="ECO:0000256" key="2">
    <source>
        <dbReference type="ARBA" id="ARBA00022448"/>
    </source>
</evidence>
<comment type="subcellular location">
    <subcellularLocation>
        <location evidence="1 7">Cell outer membrane</location>
        <topology evidence="1 7">Multi-pass membrane protein</topology>
    </subcellularLocation>
</comment>
<dbReference type="InterPro" id="IPR023996">
    <property type="entry name" value="TonB-dep_OMP_SusC/RagA"/>
</dbReference>
<dbReference type="Gene3D" id="2.40.170.20">
    <property type="entry name" value="TonB-dependent receptor, beta-barrel domain"/>
    <property type="match status" value="1"/>
</dbReference>
<evidence type="ECO:0000256" key="5">
    <source>
        <dbReference type="ARBA" id="ARBA00023136"/>
    </source>
</evidence>
<dbReference type="Gene3D" id="2.60.40.1120">
    <property type="entry name" value="Carboxypeptidase-like, regulatory domain"/>
    <property type="match status" value="1"/>
</dbReference>
<sequence>MKPNFTNAFFQKTRCLRTVLRRAVVCMLLLGTTVVHAQERKITVDTRQEVSLVQLFRQVEASSDYLFNYKDQDVADIRVSVKVADASIQEVMDLALARTSLTYTVKGRHVIIGQSAARSAGTPPRTDSRPVALTGRVTDEKGMPFVGVTVIQEGTTNGCVTDADGNYRISVPVGASVSFSYIGYKTQRTHVGVQTRVDIRLEPSDISLETVVVTALGIKKAEKSLGYSLQQVNSDAFDKVKTDNPINALNGKVAGLTVNTRAGILEDPPIKLRGETPIYVINGTPVTYYRGVSSDDIESITVLKGPQAAVLYGSRGANGAILITTKTGDDIGEKTEITLNSSTMFTAGYLTLPEQQSIYGTGDFGQYSYLDGKGGGVYDGLWTWGPKLDQKDPTTPSGYFETVQYNSPIDPKTGKRIPTPFVSHKDNFRNFLQQGLTTSNNVSISHKFKEGSFRISLNQLYRRGQTPNTDLKRFGVNMAANYNITRKLHINASMIYNYTYSKNRPWSGYGNSHPYYNILVYMGANNDIRDLRNYWEEGQEGYAQRNWNHVWFNNPWFVAEEYTRPYSEPELIASASLDYDITDDLNFMVKAATDSKHQNQEECKPYAWVGNDRGLYSVGSDRRVDVNLDAMLSYKKRFGEFDLDAMLGVSLFNYQRNYLFSTTEGGLQQPDLYNLSNSQNTPSTTSKIERRRMAGAYGSVTLGYRDAFYLSFTGRNDWSSTLNKNNRSFFYPSVAFSALITEAVKLPKAVSFWKVRASWAKVGFDQSTVYMLQDTYSFNTYWDGNAAFTPPTTIIDPNIKPYFTSSFEVGTDLRFFGSRLRFDFSYYRTYDEGQIQKVDINQSSGYEEMLTNGNDYRREGYELMVGATPIKTKDWKWDISFNWFQTRKYLDKIYNGAYNYNNLKVGDRADALYESVWQRDPQGNFIVFENNGRPIEDPFKRVIGYAGADWEFGISSTLRYRNWSLSFDIAGRVGGVIRSDLNARMIEAGTHKLTAAPERELDWTKTPSYIPSNAVVVVDGDIEYDDHGNVLYDTRGYAPSTTPVYFKSWIGYMGKLNGPYTMGYNLFKGDFIKLRTMSVGYDFSDLLSGSRIFKGLELSVIGTNLLIWKKLDNEDPDAAYKNFSYPTERMIGFNLTLKL</sequence>
<evidence type="ECO:0000313" key="10">
    <source>
        <dbReference type="EMBL" id="KAA2377944.1"/>
    </source>
</evidence>
<gene>
    <name evidence="10" type="ORF">F2Y07_01150</name>
</gene>
<evidence type="ECO:0000256" key="3">
    <source>
        <dbReference type="ARBA" id="ARBA00022452"/>
    </source>
</evidence>
<dbReference type="EMBL" id="VVXJ01000002">
    <property type="protein sequence ID" value="KAA2377944.1"/>
    <property type="molecule type" value="Genomic_DNA"/>
</dbReference>
<keyword evidence="2 7" id="KW-0813">Transport</keyword>
<dbReference type="Gene3D" id="2.170.130.10">
    <property type="entry name" value="TonB-dependent receptor, plug domain"/>
    <property type="match status" value="1"/>
</dbReference>
<name>A0A5B3GWA3_9BACT</name>
<dbReference type="Proteomes" id="UP000322658">
    <property type="component" value="Unassembled WGS sequence"/>
</dbReference>
<dbReference type="InterPro" id="IPR012910">
    <property type="entry name" value="Plug_dom"/>
</dbReference>
<proteinExistence type="inferred from homology"/>
<dbReference type="Pfam" id="PF13715">
    <property type="entry name" value="CarbopepD_reg_2"/>
    <property type="match status" value="1"/>
</dbReference>
<evidence type="ECO:0000256" key="7">
    <source>
        <dbReference type="PROSITE-ProRule" id="PRU01360"/>
    </source>
</evidence>
<dbReference type="RefSeq" id="WP_149885734.1">
    <property type="nucleotide sequence ID" value="NZ_CAUATG010000028.1"/>
</dbReference>
<dbReference type="InterPro" id="IPR008969">
    <property type="entry name" value="CarboxyPept-like_regulatory"/>
</dbReference>
<evidence type="ECO:0000259" key="9">
    <source>
        <dbReference type="SMART" id="SM00965"/>
    </source>
</evidence>
<organism evidence="10 11">
    <name type="scientific">Alistipes shahii</name>
    <dbReference type="NCBI Taxonomy" id="328814"/>
    <lineage>
        <taxon>Bacteria</taxon>
        <taxon>Pseudomonadati</taxon>
        <taxon>Bacteroidota</taxon>
        <taxon>Bacteroidia</taxon>
        <taxon>Bacteroidales</taxon>
        <taxon>Rikenellaceae</taxon>
        <taxon>Alistipes</taxon>
    </lineage>
</organism>
<comment type="caution">
    <text evidence="10">The sequence shown here is derived from an EMBL/GenBank/DDBJ whole genome shotgun (WGS) entry which is preliminary data.</text>
</comment>
<keyword evidence="8" id="KW-0732">Signal</keyword>
<feature type="domain" description="Secretin/TonB short N-terminal" evidence="9">
    <location>
        <begin position="65"/>
        <end position="115"/>
    </location>
</feature>
<dbReference type="PROSITE" id="PS52016">
    <property type="entry name" value="TONB_DEPENDENT_REC_3"/>
    <property type="match status" value="1"/>
</dbReference>
<dbReference type="AlphaFoldDB" id="A0A5B3GWA3"/>
<evidence type="ECO:0000256" key="8">
    <source>
        <dbReference type="SAM" id="SignalP"/>
    </source>
</evidence>
<dbReference type="InterPro" id="IPR037066">
    <property type="entry name" value="Plug_dom_sf"/>
</dbReference>
<comment type="similarity">
    <text evidence="7">Belongs to the TonB-dependent receptor family.</text>
</comment>
<keyword evidence="3 7" id="KW-1134">Transmembrane beta strand</keyword>
<protein>
    <submittedName>
        <fullName evidence="10">SusC/RagA family TonB-linked outer membrane protein</fullName>
    </submittedName>
</protein>
<evidence type="ECO:0000313" key="11">
    <source>
        <dbReference type="Proteomes" id="UP000322658"/>
    </source>
</evidence>
<dbReference type="InterPro" id="IPR039426">
    <property type="entry name" value="TonB-dep_rcpt-like"/>
</dbReference>
<evidence type="ECO:0000256" key="6">
    <source>
        <dbReference type="ARBA" id="ARBA00023237"/>
    </source>
</evidence>